<comment type="subcellular location">
    <subcellularLocation>
        <location evidence="1">Cell outer membrane</location>
        <topology evidence="1">Multi-pass membrane protein</topology>
    </subcellularLocation>
</comment>
<dbReference type="NCBIfam" id="TIGR04056">
    <property type="entry name" value="OMP_RagA_SusC"/>
    <property type="match status" value="1"/>
</dbReference>
<keyword evidence="7" id="KW-0675">Receptor</keyword>
<dbReference type="InterPro" id="IPR012910">
    <property type="entry name" value="Plug_dom"/>
</dbReference>
<dbReference type="PROSITE" id="PS52016">
    <property type="entry name" value="TONB_DEPENDENT_REC_3"/>
    <property type="match status" value="1"/>
</dbReference>
<dbReference type="InterPro" id="IPR008969">
    <property type="entry name" value="CarboxyPept-like_regulatory"/>
</dbReference>
<evidence type="ECO:0000256" key="3">
    <source>
        <dbReference type="ARBA" id="ARBA00022692"/>
    </source>
</evidence>
<keyword evidence="2" id="KW-0813">Transport</keyword>
<keyword evidence="5" id="KW-0998">Cell outer membrane</keyword>
<dbReference type="NCBIfam" id="TIGR04057">
    <property type="entry name" value="SusC_RagA_signa"/>
    <property type="match status" value="1"/>
</dbReference>
<dbReference type="Pfam" id="PF07715">
    <property type="entry name" value="Plug"/>
    <property type="match status" value="1"/>
</dbReference>
<gene>
    <name evidence="7" type="primary">susC_111</name>
    <name evidence="7" type="ORF">SDC9_78367</name>
</gene>
<dbReference type="Gene3D" id="2.40.170.20">
    <property type="entry name" value="TonB-dependent receptor, beta-barrel domain"/>
    <property type="match status" value="1"/>
</dbReference>
<dbReference type="SUPFAM" id="SSF49464">
    <property type="entry name" value="Carboxypeptidase regulatory domain-like"/>
    <property type="match status" value="1"/>
</dbReference>
<sequence length="1001" mass="110383">MLTCTISLVAQERITVKGTVSDKTGSETLIGVSVRVSGTNLGTITDIDGNFVLSDIPRNSTIIFSYVGMRSVSMEVSGNTTLQVKMEPETKFLEEVVVVGYGTSRKRDLTGSIVSVSGESLKNSPDYNPLKSLQGKVPGLLVTNSGSAGGSPSVLIRGVATTMADTRPLYVVDGMLLDNIDFVNPNDITSIEVLKDPSSLAIFGVQGANGVIIVTTKRPQAGHLTVSYDGYAGVQTLHQRDRVSLANADQFTMLYNEQIKNENPAAATWTGDLLGGGTDWQSLIFRDALVTNHSVTVGNATDKASSVFSLGYFKQEGIVKWNDYQRFTGRWSGDYKVNKYLKLGGNATLTRWDMDPASASVINAVQALPTYQPYAPVEDIDPQNIGSYYTPSPSIQKDVPNPVARMEINKGNEKSYGYRVVGNMYAELAFLRDFTFRITGYGDVGNNFNSRYTPRFDVNNSTSNSSHRSTETHFSRRLDEYTKYQVDMLLNYNKSVGSHKISAMAGYTARKQESLGFRADADSLLNGEVWNIPEDMRMLRVGGDRNQSNDDWYDGESFISYLGRVNYNYADKYLASVTFRADASSKFSGKYRWGYFPSVGVAWVASEEDFFETIKDKINFLKIKTSWGKLGNDKVPSFLSYPTIDPKGQQIIYEGKTYYLPTVEYLVDETVHWEVVSGIDAGFESRMMDGRLLLDLGYFSKVTNDLLARVKPSVSVGAGYAVTNVGSIRNSGLEFILGWQDKKGKFSYNLNVNGATLKNEVVSLGDPNGYIVSGKYHRTQIGHSVGAIYGYVQEGVFQNQAEIDAAPTTSWVSKPGDISYKDLTGDGKITDADRDFIGATIPSFTYGISLGMGYGQFDFSMDFNGLAGTKIINTKKLPSFARFNYYTSDLNRWHGEGTSVVEPILDASRSHNHLPSTNLLENGDYFRIRSVQVGYEIPRSAISQWGVSKIRFFANAQNLLTFRENTGYTPEIGGSIMEANVDNGSTYPIPTTYTFGLSVNF</sequence>
<evidence type="ECO:0000256" key="4">
    <source>
        <dbReference type="ARBA" id="ARBA00023136"/>
    </source>
</evidence>
<dbReference type="InterPro" id="IPR023997">
    <property type="entry name" value="TonB-dep_OMP_SusC/RagA_CS"/>
</dbReference>
<accession>A0A644YTB8</accession>
<organism evidence="7">
    <name type="scientific">bioreactor metagenome</name>
    <dbReference type="NCBI Taxonomy" id="1076179"/>
    <lineage>
        <taxon>unclassified sequences</taxon>
        <taxon>metagenomes</taxon>
        <taxon>ecological metagenomes</taxon>
    </lineage>
</organism>
<feature type="domain" description="TonB-dependent receptor plug" evidence="6">
    <location>
        <begin position="106"/>
        <end position="211"/>
    </location>
</feature>
<dbReference type="GO" id="GO:0009279">
    <property type="term" value="C:cell outer membrane"/>
    <property type="evidence" value="ECO:0007669"/>
    <property type="project" value="UniProtKB-SubCell"/>
</dbReference>
<dbReference type="InterPro" id="IPR023996">
    <property type="entry name" value="TonB-dep_OMP_SusC/RagA"/>
</dbReference>
<dbReference type="AlphaFoldDB" id="A0A644YTB8"/>
<evidence type="ECO:0000313" key="7">
    <source>
        <dbReference type="EMBL" id="MPM31810.1"/>
    </source>
</evidence>
<dbReference type="InterPro" id="IPR039426">
    <property type="entry name" value="TonB-dep_rcpt-like"/>
</dbReference>
<evidence type="ECO:0000256" key="5">
    <source>
        <dbReference type="ARBA" id="ARBA00023237"/>
    </source>
</evidence>
<dbReference type="Gene3D" id="2.170.130.10">
    <property type="entry name" value="TonB-dependent receptor, plug domain"/>
    <property type="match status" value="1"/>
</dbReference>
<keyword evidence="4" id="KW-0472">Membrane</keyword>
<name>A0A644YTB8_9ZZZZ</name>
<evidence type="ECO:0000256" key="2">
    <source>
        <dbReference type="ARBA" id="ARBA00022448"/>
    </source>
</evidence>
<protein>
    <submittedName>
        <fullName evidence="7">TonB-dependent receptor SusC</fullName>
    </submittedName>
</protein>
<dbReference type="EMBL" id="VSSQ01006181">
    <property type="protein sequence ID" value="MPM31810.1"/>
    <property type="molecule type" value="Genomic_DNA"/>
</dbReference>
<reference evidence="7" key="1">
    <citation type="submission" date="2019-08" db="EMBL/GenBank/DDBJ databases">
        <authorList>
            <person name="Kucharzyk K."/>
            <person name="Murdoch R.W."/>
            <person name="Higgins S."/>
            <person name="Loffler F."/>
        </authorList>
    </citation>
    <scope>NUCLEOTIDE SEQUENCE</scope>
</reference>
<evidence type="ECO:0000259" key="6">
    <source>
        <dbReference type="Pfam" id="PF07715"/>
    </source>
</evidence>
<dbReference type="SUPFAM" id="SSF56935">
    <property type="entry name" value="Porins"/>
    <property type="match status" value="1"/>
</dbReference>
<dbReference type="Pfam" id="PF13715">
    <property type="entry name" value="CarbopepD_reg_2"/>
    <property type="match status" value="1"/>
</dbReference>
<evidence type="ECO:0000256" key="1">
    <source>
        <dbReference type="ARBA" id="ARBA00004571"/>
    </source>
</evidence>
<keyword evidence="3" id="KW-0812">Transmembrane</keyword>
<dbReference type="Gene3D" id="2.60.40.1120">
    <property type="entry name" value="Carboxypeptidase-like, regulatory domain"/>
    <property type="match status" value="1"/>
</dbReference>
<dbReference type="InterPro" id="IPR036942">
    <property type="entry name" value="Beta-barrel_TonB_sf"/>
</dbReference>
<proteinExistence type="predicted"/>
<comment type="caution">
    <text evidence="7">The sequence shown here is derived from an EMBL/GenBank/DDBJ whole genome shotgun (WGS) entry which is preliminary data.</text>
</comment>
<dbReference type="InterPro" id="IPR037066">
    <property type="entry name" value="Plug_dom_sf"/>
</dbReference>